<dbReference type="GO" id="GO:0005829">
    <property type="term" value="C:cytosol"/>
    <property type="evidence" value="ECO:0007669"/>
    <property type="project" value="TreeGrafter"/>
</dbReference>
<dbReference type="InterPro" id="IPR012337">
    <property type="entry name" value="RNaseH-like_sf"/>
</dbReference>
<evidence type="ECO:0000256" key="2">
    <source>
        <dbReference type="ARBA" id="ARBA00025483"/>
    </source>
</evidence>
<dbReference type="SUPFAM" id="SSF53098">
    <property type="entry name" value="Ribonuclease H-like"/>
    <property type="match status" value="1"/>
</dbReference>
<dbReference type="SMART" id="SM00479">
    <property type="entry name" value="EXOIII"/>
    <property type="match status" value="1"/>
</dbReference>
<feature type="transmembrane region" description="Helical" evidence="5">
    <location>
        <begin position="12"/>
        <end position="34"/>
    </location>
</feature>
<dbReference type="KEGG" id="rbg:BG454_17135"/>
<keyword evidence="5" id="KW-1133">Transmembrane helix</keyword>
<dbReference type="EC" id="2.7.7.7" evidence="1"/>
<dbReference type="InterPro" id="IPR006054">
    <property type="entry name" value="DnaQ"/>
</dbReference>
<evidence type="ECO:0000259" key="6">
    <source>
        <dbReference type="SMART" id="SM00479"/>
    </source>
</evidence>
<evidence type="ECO:0000313" key="7">
    <source>
        <dbReference type="EMBL" id="ATX67322.1"/>
    </source>
</evidence>
<dbReference type="GO" id="GO:0003887">
    <property type="term" value="F:DNA-directed DNA polymerase activity"/>
    <property type="evidence" value="ECO:0007669"/>
    <property type="project" value="UniProtKB-EC"/>
</dbReference>
<dbReference type="CDD" id="cd06127">
    <property type="entry name" value="DEDDh"/>
    <property type="match status" value="1"/>
</dbReference>
<dbReference type="EMBL" id="CP024899">
    <property type="protein sequence ID" value="ATX67322.1"/>
    <property type="molecule type" value="Genomic_DNA"/>
</dbReference>
<dbReference type="Gene3D" id="3.30.420.10">
    <property type="entry name" value="Ribonuclease H-like superfamily/Ribonuclease H"/>
    <property type="match status" value="1"/>
</dbReference>
<comment type="subunit">
    <text evidence="3">DNA polymerase III contains a core (composed of alpha, epsilon and theta chains) that associates with a tau subunit. This core dimerizes to form the POLIII' complex. PolIII' associates with the gamma complex (composed of gamma, delta, delta', psi and chi chains) and with the beta chain to form the complete DNA polymerase III complex.</text>
</comment>
<dbReference type="AlphaFoldDB" id="A0A2K8KCZ8"/>
<comment type="function">
    <text evidence="2">DNA polymerase III is a complex, multichain enzyme responsible for most of the replicative synthesis in bacteria. The epsilon subunit contain the editing function and is a proofreading 3'-5' exonuclease.</text>
</comment>
<dbReference type="Gene3D" id="3.30.450.20">
    <property type="entry name" value="PAS domain"/>
    <property type="match status" value="1"/>
</dbReference>
<dbReference type="STRING" id="441209.GCA_001870665_03212"/>
<proteinExistence type="predicted"/>
<dbReference type="PANTHER" id="PTHR30231">
    <property type="entry name" value="DNA POLYMERASE III SUBUNIT EPSILON"/>
    <property type="match status" value="1"/>
</dbReference>
<dbReference type="OrthoDB" id="9804290at2"/>
<feature type="transmembrane region" description="Helical" evidence="5">
    <location>
        <begin position="46"/>
        <end position="68"/>
    </location>
</feature>
<evidence type="ECO:0000256" key="3">
    <source>
        <dbReference type="ARBA" id="ARBA00026073"/>
    </source>
</evidence>
<sequence>MLERLSLRMRILLFFVFLAFGSVAAMVAGGWLILSRSDTAGLAGEMIQAAILAGFLILFLVTGIWYLFDAHVARAIDSLANAIRTRAHTDVSNDIRQEKERAKYLGDLAPAASEMTRALAQTRSALAESVARETSRLSAEKARLEKLLADVPVAVLLCTADYQLVFYNGQAVTILEAGGAPGLDRNLLDYLREGPVRHAYERLSKLNDPEAASDLICATTGTGRLLSGRMRVLRRTDNIQRPGFVLTLRDVTADLATHAAREALLDEVFDKVRRPAANLQTVIGVLSEDAEMAQAQDLMAALLSEVQTLTAAITDLGKRYDEGRSDWRPMGQTRAQDLMDGVSAQFNVLGLKIETEGPDLMLTCDGFELALFFRWLGEKLSATGHGQTFRLCLAEEDGPGAVFDMLWQGEALPVGVLDGWLSEPLDTDLPDMTPRAVLNAHATEAWTETRKDGWAAVRIPIPKARRATRRPAPIDREVVYDFELLSKERNAEVLESRLEDLTYVVFDTETTGLTPSSDEIVQIAAVRLVNGRRVRREVFDTLVDPKRAIPQSSTEVHGITEDMVKGAPTIAEAGKRFHDFARGAVLIAHNAPFDMEFLRRHEKNIGARFDHPVLDTVLLSAVVYGQLEQHSLDALTARLGITIPEEARHTAIGDTVATADAFLKLIPMLKARGLNTFGDVLSEVRRHGRLLKDLNSSS</sequence>
<dbReference type="Gene3D" id="6.10.340.10">
    <property type="match status" value="1"/>
</dbReference>
<dbReference type="Pfam" id="PF00929">
    <property type="entry name" value="RNase_T"/>
    <property type="match status" value="1"/>
</dbReference>
<dbReference type="InterPro" id="IPR013520">
    <property type="entry name" value="Ribonucl_H"/>
</dbReference>
<dbReference type="InterPro" id="IPR036397">
    <property type="entry name" value="RNaseH_sf"/>
</dbReference>
<protein>
    <recommendedName>
        <fullName evidence="1">DNA-directed DNA polymerase</fullName>
        <ecNumber evidence="1">2.7.7.7</ecNumber>
    </recommendedName>
</protein>
<evidence type="ECO:0000256" key="4">
    <source>
        <dbReference type="ARBA" id="ARBA00049244"/>
    </source>
</evidence>
<evidence type="ECO:0000256" key="1">
    <source>
        <dbReference type="ARBA" id="ARBA00012417"/>
    </source>
</evidence>
<dbReference type="GO" id="GO:0008408">
    <property type="term" value="F:3'-5' exonuclease activity"/>
    <property type="evidence" value="ECO:0007669"/>
    <property type="project" value="TreeGrafter"/>
</dbReference>
<dbReference type="InterPro" id="IPR035965">
    <property type="entry name" value="PAS-like_dom_sf"/>
</dbReference>
<dbReference type="GO" id="GO:0045004">
    <property type="term" value="P:DNA replication proofreading"/>
    <property type="evidence" value="ECO:0007669"/>
    <property type="project" value="TreeGrafter"/>
</dbReference>
<keyword evidence="8" id="KW-1185">Reference proteome</keyword>
<dbReference type="FunFam" id="3.30.420.10:FF:000045">
    <property type="entry name" value="3'-5' exonuclease DinG"/>
    <property type="match status" value="1"/>
</dbReference>
<comment type="catalytic activity">
    <reaction evidence="4">
        <text>DNA(n) + a 2'-deoxyribonucleoside 5'-triphosphate = DNA(n+1) + diphosphate</text>
        <dbReference type="Rhea" id="RHEA:22508"/>
        <dbReference type="Rhea" id="RHEA-COMP:17339"/>
        <dbReference type="Rhea" id="RHEA-COMP:17340"/>
        <dbReference type="ChEBI" id="CHEBI:33019"/>
        <dbReference type="ChEBI" id="CHEBI:61560"/>
        <dbReference type="ChEBI" id="CHEBI:173112"/>
        <dbReference type="EC" id="2.7.7.7"/>
    </reaction>
</comment>
<evidence type="ECO:0000313" key="8">
    <source>
        <dbReference type="Proteomes" id="UP000228948"/>
    </source>
</evidence>
<reference evidence="7 8" key="1">
    <citation type="submission" date="2017-11" db="EMBL/GenBank/DDBJ databases">
        <title>Revised Sequence and Annotation of the Rhodobaca barguzinensis strain alga05 Genome.</title>
        <authorList>
            <person name="Kopejtka K."/>
            <person name="Tomasch J.M."/>
            <person name="Bunk B."/>
            <person name="Koblizek M."/>
        </authorList>
    </citation>
    <scope>NUCLEOTIDE SEQUENCE [LARGE SCALE GENOMIC DNA]</scope>
    <source>
        <strain evidence="8">alga05</strain>
    </source>
</reference>
<keyword evidence="5" id="KW-0472">Membrane</keyword>
<feature type="domain" description="Exonuclease" evidence="6">
    <location>
        <begin position="502"/>
        <end position="671"/>
    </location>
</feature>
<dbReference type="RefSeq" id="WP_071481758.1">
    <property type="nucleotide sequence ID" value="NZ_CP024899.1"/>
</dbReference>
<dbReference type="Proteomes" id="UP000228948">
    <property type="component" value="Chromosome"/>
</dbReference>
<gene>
    <name evidence="7" type="ORF">BG454_17135</name>
</gene>
<dbReference type="PANTHER" id="PTHR30231:SF41">
    <property type="entry name" value="DNA POLYMERASE III SUBUNIT EPSILON"/>
    <property type="match status" value="1"/>
</dbReference>
<dbReference type="GO" id="GO:0003677">
    <property type="term" value="F:DNA binding"/>
    <property type="evidence" value="ECO:0007669"/>
    <property type="project" value="InterPro"/>
</dbReference>
<dbReference type="SUPFAM" id="SSF55785">
    <property type="entry name" value="PYP-like sensor domain (PAS domain)"/>
    <property type="match status" value="1"/>
</dbReference>
<accession>A0A2K8KCZ8</accession>
<dbReference type="NCBIfam" id="TIGR00573">
    <property type="entry name" value="dnaq"/>
    <property type="match status" value="1"/>
</dbReference>
<evidence type="ECO:0000256" key="5">
    <source>
        <dbReference type="SAM" id="Phobius"/>
    </source>
</evidence>
<name>A0A2K8KCZ8_9RHOB</name>
<organism evidence="7 8">
    <name type="scientific">Roseinatronobacter bogoriensis subsp. barguzinensis</name>
    <dbReference type="NCBI Taxonomy" id="441209"/>
    <lineage>
        <taxon>Bacteria</taxon>
        <taxon>Pseudomonadati</taxon>
        <taxon>Pseudomonadota</taxon>
        <taxon>Alphaproteobacteria</taxon>
        <taxon>Rhodobacterales</taxon>
        <taxon>Paracoccaceae</taxon>
        <taxon>Roseinatronobacter</taxon>
    </lineage>
</organism>
<keyword evidence="5" id="KW-0812">Transmembrane</keyword>